<proteinExistence type="predicted"/>
<protein>
    <submittedName>
        <fullName evidence="2">TniQ family protein</fullName>
    </submittedName>
</protein>
<evidence type="ECO:0000259" key="1">
    <source>
        <dbReference type="Pfam" id="PF06527"/>
    </source>
</evidence>
<gene>
    <name evidence="2" type="ORF">KTH64_00140</name>
</gene>
<evidence type="ECO:0000313" key="3">
    <source>
        <dbReference type="Proteomes" id="UP001208534"/>
    </source>
</evidence>
<organism evidence="2 3">
    <name type="scientific">Acinetobacter junii</name>
    <dbReference type="NCBI Taxonomy" id="40215"/>
    <lineage>
        <taxon>Bacteria</taxon>
        <taxon>Pseudomonadati</taxon>
        <taxon>Pseudomonadota</taxon>
        <taxon>Gammaproteobacteria</taxon>
        <taxon>Moraxellales</taxon>
        <taxon>Moraxellaceae</taxon>
        <taxon>Acinetobacter</taxon>
    </lineage>
</organism>
<name>A0AAW5R7C7_ACIJU</name>
<feature type="domain" description="TniQ" evidence="1">
    <location>
        <begin position="18"/>
        <end position="164"/>
    </location>
</feature>
<dbReference type="RefSeq" id="WP_151738696.1">
    <property type="nucleotide sequence ID" value="NZ_BKIK01000006.1"/>
</dbReference>
<dbReference type="Proteomes" id="UP001208534">
    <property type="component" value="Unassembled WGS sequence"/>
</dbReference>
<dbReference type="InterPro" id="IPR009492">
    <property type="entry name" value="TniQ"/>
</dbReference>
<reference evidence="2" key="1">
    <citation type="submission" date="2021-06" db="EMBL/GenBank/DDBJ databases">
        <title>Propagation of a rapidly emergent carbapenem-resistant Acinetobacter baumannii lineage by various extra-hospital transmission networks.</title>
        <authorList>
            <person name="Calix J."/>
        </authorList>
    </citation>
    <scope>NUCLEOTIDE SEQUENCE</scope>
    <source>
        <strain evidence="2">WU_MDCI_Aw63</strain>
    </source>
</reference>
<sequence length="392" mass="46817">MVKADPRFKKNHKINQLPIKTKFYKDESISSWMIRAALNQGCTPLTFTQYYWSQHRLWTRDLDKGFEYFDPNITLDISRLARIDTEELIQFNTLYSIYKQLEYGNDFYKKNTSWIIPLAKRNRVQFLGYQYCPLCLMDVNKQPYLRIHWRFTWSVFCTSHKVLLQNKCPSCGEVYQPQLLDAMSRYIDHCYHCKSILYLDKTQQVINNSIDNDRVLNFQLRAHNVYLNGAGQLLGQELKFKDWLDTILFFLNIIRKGYENQTYMFGSILKEFNISFKEISSLIEPLSINYLSAVTRFQLFSALELMINVTKEEWVDVLIKCKVTQNSFHWSKNSVIPKGFYPVYQYLPISKTKRTIKRDTSRIKSKTTIEKEWQALKKKFIRLSYYEKQKIS</sequence>
<dbReference type="Pfam" id="PF06527">
    <property type="entry name" value="TniQ"/>
    <property type="match status" value="1"/>
</dbReference>
<dbReference type="AlphaFoldDB" id="A0AAW5R7C7"/>
<comment type="caution">
    <text evidence="2">The sequence shown here is derived from an EMBL/GenBank/DDBJ whole genome shotgun (WGS) entry which is preliminary data.</text>
</comment>
<accession>A0AAW5R7C7</accession>
<evidence type="ECO:0000313" key="2">
    <source>
        <dbReference type="EMBL" id="MCU4395414.1"/>
    </source>
</evidence>
<dbReference type="EMBL" id="JAHPRE010000001">
    <property type="protein sequence ID" value="MCU4395414.1"/>
    <property type="molecule type" value="Genomic_DNA"/>
</dbReference>